<dbReference type="InterPro" id="IPR041698">
    <property type="entry name" value="Methyltransf_25"/>
</dbReference>
<evidence type="ECO:0000313" key="6">
    <source>
        <dbReference type="Proteomes" id="UP000032604"/>
    </source>
</evidence>
<dbReference type="InterPro" id="IPR029063">
    <property type="entry name" value="SAM-dependent_MTases_sf"/>
</dbReference>
<dbReference type="OrthoDB" id="9795634at2"/>
<protein>
    <submittedName>
        <fullName evidence="5">Oxidoreductase</fullName>
    </submittedName>
</protein>
<dbReference type="InterPro" id="IPR000683">
    <property type="entry name" value="Gfo/Idh/MocA-like_OxRdtase_N"/>
</dbReference>
<gene>
    <name evidence="5" type="ORF">VO01_01480</name>
</gene>
<accession>A0A0D5CED1</accession>
<sequence>MTPDAAHRPLRVVVCGTGFGRIHLRAVLARPELRLVGILARGGDASRALAARHGVPLWTDVAELPADVDLASVAVGSAVQGGPGSELVLALLARGIHVLQEHPAHPDEITAAARAARTAGVRYRLSTHYRHVRATRGFLASAERLRARSPLVHVDAAGPVHLLQPLVDVLGQAVGGLRPWAFADPVARPRELTALETRASPLTAIEGVVGGVPLSLRVHDELHPADRDNHALLWPRISLASEAGVLTLADVHGPVTWSPALHTRRDAAGRLDLDGGPARRALPRLSVWPDAPAPTAGQLFDDVWPDAVGHALGALVAEIRSGDGDALRSAQADITMARAWVDLTRRLGPPRSIRPGEPPRVTAEAILPAAEPAPGRGPSGGAVSGGAAAGASPGPAPADPYGPAAELFDLAAAAHAELTAAAVCRLLDGRDLSQAPVLDLGAGTGVIARAVARAHPEARIVAAEPSEPLRAVLTARILDADGLQERVTVTAGSAPDLDLPDRLSAVLLCGVLGHLDPGQRARLWTRIAERLLPGGVVVVETMGLEAGTRVPEARLARTSVGDDEVEWWFRADPAPDGLLDLRTRWRSREPGGREREVHDAYSWDPVGLEELAREAGMDLVRLPAAAGASLPLGALVPRPTDPPAG</sequence>
<dbReference type="HOGENOM" id="CLU_423839_0_0_11"/>
<dbReference type="PANTHER" id="PTHR43377:SF1">
    <property type="entry name" value="BILIVERDIN REDUCTASE A"/>
    <property type="match status" value="1"/>
</dbReference>
<dbReference type="GO" id="GO:0000166">
    <property type="term" value="F:nucleotide binding"/>
    <property type="evidence" value="ECO:0007669"/>
    <property type="project" value="InterPro"/>
</dbReference>
<dbReference type="RefSeq" id="WP_045526365.1">
    <property type="nucleotide sequence ID" value="NZ_CP011043.1"/>
</dbReference>
<dbReference type="Pfam" id="PF13649">
    <property type="entry name" value="Methyltransf_25"/>
    <property type="match status" value="1"/>
</dbReference>
<dbReference type="Pfam" id="PF21390">
    <property type="entry name" value="Irp3-like_C"/>
    <property type="match status" value="1"/>
</dbReference>
<dbReference type="EMBL" id="CP011043">
    <property type="protein sequence ID" value="AJW77981.1"/>
    <property type="molecule type" value="Genomic_DNA"/>
</dbReference>
<evidence type="ECO:0000259" key="2">
    <source>
        <dbReference type="Pfam" id="PF01408"/>
    </source>
</evidence>
<evidence type="ECO:0000313" key="5">
    <source>
        <dbReference type="EMBL" id="AJW77981.1"/>
    </source>
</evidence>
<dbReference type="InterPro" id="IPR010091">
    <property type="entry name" value="Thiazolinyl_imide_reductase"/>
</dbReference>
<evidence type="ECO:0000259" key="4">
    <source>
        <dbReference type="Pfam" id="PF21390"/>
    </source>
</evidence>
<dbReference type="InterPro" id="IPR036291">
    <property type="entry name" value="NAD(P)-bd_dom_sf"/>
</dbReference>
<dbReference type="CDD" id="cd02440">
    <property type="entry name" value="AdoMet_MTases"/>
    <property type="match status" value="1"/>
</dbReference>
<dbReference type="Pfam" id="PF01408">
    <property type="entry name" value="GFO_IDH_MocA"/>
    <property type="match status" value="1"/>
</dbReference>
<feature type="region of interest" description="Disordered" evidence="1">
    <location>
        <begin position="370"/>
        <end position="397"/>
    </location>
</feature>
<dbReference type="AlphaFoldDB" id="A0A0D5CED1"/>
<proteinExistence type="predicted"/>
<feature type="domain" description="Gfo/Idh/MocA-like oxidoreductase N-terminal" evidence="2">
    <location>
        <begin position="10"/>
        <end position="124"/>
    </location>
</feature>
<reference evidence="5 6" key="1">
    <citation type="journal article" date="2015" name="Genome Announc.">
        <title>Complete Genome Sequence of Clavibacter michiganensis subsp. insidiosus R1-1 Using PacBio Single-Molecule Real-Time Technology.</title>
        <authorList>
            <person name="Lu Y."/>
            <person name="Samac D.A."/>
            <person name="Glazebrook J."/>
            <person name="Ishimaru C.A."/>
        </authorList>
    </citation>
    <scope>NUCLEOTIDE SEQUENCE [LARGE SCALE GENOMIC DNA]</scope>
    <source>
        <strain evidence="5 6">R1-1</strain>
    </source>
</reference>
<feature type="domain" description="Thiazolinyl imine reductase-like C-terminal" evidence="4">
    <location>
        <begin position="161"/>
        <end position="258"/>
    </location>
</feature>
<dbReference type="KEGG" id="cmh:VO01_01480"/>
<dbReference type="Gene3D" id="3.40.50.150">
    <property type="entry name" value="Vaccinia Virus protein VP39"/>
    <property type="match status" value="1"/>
</dbReference>
<dbReference type="Gene3D" id="3.40.50.720">
    <property type="entry name" value="NAD(P)-binding Rossmann-like Domain"/>
    <property type="match status" value="1"/>
</dbReference>
<dbReference type="InterPro" id="IPR051450">
    <property type="entry name" value="Gfo/Idh/MocA_Oxidoreductases"/>
</dbReference>
<evidence type="ECO:0000259" key="3">
    <source>
        <dbReference type="Pfam" id="PF13649"/>
    </source>
</evidence>
<organism evidence="5 6">
    <name type="scientific">Clavibacter michiganensis subsp. insidiosus</name>
    <dbReference type="NCBI Taxonomy" id="33014"/>
    <lineage>
        <taxon>Bacteria</taxon>
        <taxon>Bacillati</taxon>
        <taxon>Actinomycetota</taxon>
        <taxon>Actinomycetes</taxon>
        <taxon>Micrococcales</taxon>
        <taxon>Microbacteriaceae</taxon>
        <taxon>Clavibacter</taxon>
    </lineage>
</organism>
<dbReference type="InterPro" id="IPR048655">
    <property type="entry name" value="Irp3-like_C"/>
</dbReference>
<dbReference type="Gene3D" id="3.30.360.10">
    <property type="entry name" value="Dihydrodipicolinate Reductase, domain 2"/>
    <property type="match status" value="1"/>
</dbReference>
<feature type="domain" description="Methyltransferase" evidence="3">
    <location>
        <begin position="437"/>
        <end position="535"/>
    </location>
</feature>
<dbReference type="Proteomes" id="UP000032604">
    <property type="component" value="Chromosome"/>
</dbReference>
<name>A0A0D5CED1_9MICO</name>
<dbReference type="SUPFAM" id="SSF53335">
    <property type="entry name" value="S-adenosyl-L-methionine-dependent methyltransferases"/>
    <property type="match status" value="1"/>
</dbReference>
<dbReference type="PANTHER" id="PTHR43377">
    <property type="entry name" value="BILIVERDIN REDUCTASE A"/>
    <property type="match status" value="1"/>
</dbReference>
<dbReference type="NCBIfam" id="TIGR01761">
    <property type="entry name" value="thiaz-red"/>
    <property type="match status" value="1"/>
</dbReference>
<evidence type="ECO:0000256" key="1">
    <source>
        <dbReference type="SAM" id="MobiDB-lite"/>
    </source>
</evidence>
<dbReference type="PATRIC" id="fig|33014.5.peg.314"/>
<dbReference type="SUPFAM" id="SSF51735">
    <property type="entry name" value="NAD(P)-binding Rossmann-fold domains"/>
    <property type="match status" value="1"/>
</dbReference>
<feature type="compositionally biased region" description="Gly residues" evidence="1">
    <location>
        <begin position="377"/>
        <end position="388"/>
    </location>
</feature>